<dbReference type="RefSeq" id="WP_265264429.1">
    <property type="nucleotide sequence ID" value="NZ_JAIHOM010000042.1"/>
</dbReference>
<comment type="caution">
    <text evidence="1">The sequence shown here is derived from an EMBL/GenBank/DDBJ whole genome shotgun (WGS) entry which is preliminary data.</text>
</comment>
<reference evidence="1 2" key="1">
    <citation type="submission" date="2021-08" db="EMBL/GenBank/DDBJ databases">
        <title>Draft genome sequence of Spirulina subsalsa with high tolerance to salinity and hype-accumulation of phycocyanin.</title>
        <authorList>
            <person name="Pei H."/>
            <person name="Jiang L."/>
        </authorList>
    </citation>
    <scope>NUCLEOTIDE SEQUENCE [LARGE SCALE GENOMIC DNA]</scope>
    <source>
        <strain evidence="1 2">FACHB-351</strain>
    </source>
</reference>
<keyword evidence="2" id="KW-1185">Reference proteome</keyword>
<protein>
    <submittedName>
        <fullName evidence="1">Uncharacterized protein</fullName>
    </submittedName>
</protein>
<name>A0ABT3L551_9CYAN</name>
<evidence type="ECO:0000313" key="2">
    <source>
        <dbReference type="Proteomes" id="UP001526426"/>
    </source>
</evidence>
<dbReference type="Proteomes" id="UP001526426">
    <property type="component" value="Unassembled WGS sequence"/>
</dbReference>
<accession>A0ABT3L551</accession>
<sequence>MLEKLKELADKHEIPLRLLLEALELEQEKVMLQNRRIVPKLRKLIESYI</sequence>
<organism evidence="1 2">
    <name type="scientific">Spirulina subsalsa FACHB-351</name>
    <dbReference type="NCBI Taxonomy" id="234711"/>
    <lineage>
        <taxon>Bacteria</taxon>
        <taxon>Bacillati</taxon>
        <taxon>Cyanobacteriota</taxon>
        <taxon>Cyanophyceae</taxon>
        <taxon>Spirulinales</taxon>
        <taxon>Spirulinaceae</taxon>
        <taxon>Spirulina</taxon>
    </lineage>
</organism>
<dbReference type="EMBL" id="JAIHOM010000042">
    <property type="protein sequence ID" value="MCW6036637.1"/>
    <property type="molecule type" value="Genomic_DNA"/>
</dbReference>
<evidence type="ECO:0000313" key="1">
    <source>
        <dbReference type="EMBL" id="MCW6036637.1"/>
    </source>
</evidence>
<proteinExistence type="predicted"/>
<gene>
    <name evidence="1" type="ORF">K4A83_10225</name>
</gene>